<dbReference type="Pfam" id="PF11104">
    <property type="entry name" value="PilM_2"/>
    <property type="match status" value="1"/>
</dbReference>
<comment type="caution">
    <text evidence="2">The sequence shown here is derived from an EMBL/GenBank/DDBJ whole genome shotgun (WGS) entry which is preliminary data.</text>
</comment>
<dbReference type="InterPro" id="IPR050696">
    <property type="entry name" value="FtsA/MreB"/>
</dbReference>
<dbReference type="CDD" id="cd24049">
    <property type="entry name" value="ASKHA_NBD_PilM"/>
    <property type="match status" value="1"/>
</dbReference>
<keyword evidence="1" id="KW-1133">Transmembrane helix</keyword>
<organism evidence="2 3">
    <name type="scientific">Tahibacter aquaticus</name>
    <dbReference type="NCBI Taxonomy" id="520092"/>
    <lineage>
        <taxon>Bacteria</taxon>
        <taxon>Pseudomonadati</taxon>
        <taxon>Pseudomonadota</taxon>
        <taxon>Gammaproteobacteria</taxon>
        <taxon>Lysobacterales</taxon>
        <taxon>Rhodanobacteraceae</taxon>
        <taxon>Tahibacter</taxon>
    </lineage>
</organism>
<protein>
    <submittedName>
        <fullName evidence="2">Type IV pilus assembly protein PilM</fullName>
    </submittedName>
</protein>
<evidence type="ECO:0000256" key="1">
    <source>
        <dbReference type="SAM" id="Phobius"/>
    </source>
</evidence>
<dbReference type="PIRSF" id="PIRSF019169">
    <property type="entry name" value="PilM"/>
    <property type="match status" value="1"/>
</dbReference>
<dbReference type="InterPro" id="IPR005883">
    <property type="entry name" value="PilM"/>
</dbReference>
<gene>
    <name evidence="2" type="ORF">DFR29_110191</name>
</gene>
<feature type="transmembrane region" description="Helical" evidence="1">
    <location>
        <begin position="6"/>
        <end position="27"/>
    </location>
</feature>
<dbReference type="OrthoDB" id="9773403at2"/>
<evidence type="ECO:0000313" key="2">
    <source>
        <dbReference type="EMBL" id="TDR41708.1"/>
    </source>
</evidence>
<accession>A0A4R6YTN5</accession>
<sequence>MVLENILRVVAIWLSFVFNVTAHLSLVRARGKGKNVGLFSPKAPPLIGVDISSTAVKLLQLSQSGGRYRVEHYAVEPLPPNAVVEKNIVEVEAVGEAIRRALGRSGAKTKFASAAVAGSAVITKVIPMPADLSEEDLEGQIQVEANQYIPYPIEEVSLDFETLGPVKDNPDMVNVLLAASRTENVDLRVAALDLAGLSAKVVDVEAFAMENAFKLIADQLAVSKDAVVAVVDVGATMTTLIVLKNQRTIYSREQVFGGKQLTDEVMRRYGLSYEESGLAKRQGGLPESYEIEVLEPFKEAMVQQISRLLQFFFAGSEYSKVDQVVLAGGCASIAGVADMVEEQLGVPSVVANPLANMSLSSRVQAQTLAQDAPALMIACGLALRSFD</sequence>
<proteinExistence type="predicted"/>
<dbReference type="NCBIfam" id="TIGR01175">
    <property type="entry name" value="pilM"/>
    <property type="match status" value="1"/>
</dbReference>
<dbReference type="PANTHER" id="PTHR32432:SF3">
    <property type="entry name" value="ETHANOLAMINE UTILIZATION PROTEIN EUTJ"/>
    <property type="match status" value="1"/>
</dbReference>
<evidence type="ECO:0000313" key="3">
    <source>
        <dbReference type="Proteomes" id="UP000295293"/>
    </source>
</evidence>
<dbReference type="SUPFAM" id="SSF53067">
    <property type="entry name" value="Actin-like ATPase domain"/>
    <property type="match status" value="2"/>
</dbReference>
<name>A0A4R6YTN5_9GAMM</name>
<keyword evidence="3" id="KW-1185">Reference proteome</keyword>
<dbReference type="EMBL" id="SNZH01000010">
    <property type="protein sequence ID" value="TDR41708.1"/>
    <property type="molecule type" value="Genomic_DNA"/>
</dbReference>
<dbReference type="AlphaFoldDB" id="A0A4R6YTN5"/>
<dbReference type="Proteomes" id="UP000295293">
    <property type="component" value="Unassembled WGS sequence"/>
</dbReference>
<dbReference type="Gene3D" id="3.30.420.40">
    <property type="match status" value="2"/>
</dbReference>
<dbReference type="Gene3D" id="3.30.1490.300">
    <property type="match status" value="1"/>
</dbReference>
<reference evidence="2 3" key="1">
    <citation type="submission" date="2019-03" db="EMBL/GenBank/DDBJ databases">
        <title>Genomic Encyclopedia of Type Strains, Phase IV (KMG-IV): sequencing the most valuable type-strain genomes for metagenomic binning, comparative biology and taxonomic classification.</title>
        <authorList>
            <person name="Goeker M."/>
        </authorList>
    </citation>
    <scope>NUCLEOTIDE SEQUENCE [LARGE SCALE GENOMIC DNA]</scope>
    <source>
        <strain evidence="2 3">DSM 21667</strain>
    </source>
</reference>
<keyword evidence="1" id="KW-0472">Membrane</keyword>
<keyword evidence="1" id="KW-0812">Transmembrane</keyword>
<dbReference type="InterPro" id="IPR043129">
    <property type="entry name" value="ATPase_NBD"/>
</dbReference>
<dbReference type="PANTHER" id="PTHR32432">
    <property type="entry name" value="CELL DIVISION PROTEIN FTSA-RELATED"/>
    <property type="match status" value="1"/>
</dbReference>